<dbReference type="GO" id="GO:0016460">
    <property type="term" value="C:myosin II complex"/>
    <property type="evidence" value="ECO:0007669"/>
    <property type="project" value="TreeGrafter"/>
</dbReference>
<evidence type="ECO:0000256" key="3">
    <source>
        <dbReference type="SAM" id="MobiDB-lite"/>
    </source>
</evidence>
<dbReference type="PROSITE" id="PS00018">
    <property type="entry name" value="EF_HAND_1"/>
    <property type="match status" value="3"/>
</dbReference>
<dbReference type="EMBL" id="GEDV01000164">
    <property type="protein sequence ID" value="JAP88393.1"/>
    <property type="molecule type" value="Transcribed_RNA"/>
</dbReference>
<feature type="compositionally biased region" description="Gly residues" evidence="3">
    <location>
        <begin position="1"/>
        <end position="10"/>
    </location>
</feature>
<dbReference type="SMART" id="SM00054">
    <property type="entry name" value="EFh"/>
    <property type="match status" value="4"/>
</dbReference>
<evidence type="ECO:0000259" key="4">
    <source>
        <dbReference type="PROSITE" id="PS50222"/>
    </source>
</evidence>
<dbReference type="Gene3D" id="1.10.238.10">
    <property type="entry name" value="EF-hand"/>
    <property type="match status" value="3"/>
</dbReference>
<dbReference type="CDD" id="cd00051">
    <property type="entry name" value="EFh"/>
    <property type="match status" value="2"/>
</dbReference>
<dbReference type="FunFam" id="1.10.238.10:FF:000001">
    <property type="entry name" value="Calmodulin 1"/>
    <property type="match status" value="1"/>
</dbReference>
<dbReference type="PANTHER" id="PTHR23048:SF0">
    <property type="entry name" value="CALMODULIN LIKE 3"/>
    <property type="match status" value="1"/>
</dbReference>
<reference evidence="5" key="1">
    <citation type="journal article" date="2016" name="Ticks Tick Borne Dis.">
        <title>De novo assembly and annotation of the salivary gland transcriptome of Rhipicephalus appendiculatus male and female ticks during blood feeding.</title>
        <authorList>
            <person name="de Castro M.H."/>
            <person name="de Klerk D."/>
            <person name="Pienaar R."/>
            <person name="Latif A.A."/>
            <person name="Rees D.J."/>
            <person name="Mans B.J."/>
        </authorList>
    </citation>
    <scope>NUCLEOTIDE SEQUENCE</scope>
    <source>
        <tissue evidence="5">Salivary glands</tissue>
    </source>
</reference>
<feature type="domain" description="EF-hand" evidence="4">
    <location>
        <begin position="164"/>
        <end position="199"/>
    </location>
</feature>
<evidence type="ECO:0000256" key="2">
    <source>
        <dbReference type="ARBA" id="ARBA00022837"/>
    </source>
</evidence>
<dbReference type="SUPFAM" id="SSF47473">
    <property type="entry name" value="EF-hand"/>
    <property type="match status" value="1"/>
</dbReference>
<dbReference type="InterPro" id="IPR018247">
    <property type="entry name" value="EF_Hand_1_Ca_BS"/>
</dbReference>
<organism evidence="5">
    <name type="scientific">Rhipicephalus appendiculatus</name>
    <name type="common">Brown ear tick</name>
    <dbReference type="NCBI Taxonomy" id="34631"/>
    <lineage>
        <taxon>Eukaryota</taxon>
        <taxon>Metazoa</taxon>
        <taxon>Ecdysozoa</taxon>
        <taxon>Arthropoda</taxon>
        <taxon>Chelicerata</taxon>
        <taxon>Arachnida</taxon>
        <taxon>Acari</taxon>
        <taxon>Parasitiformes</taxon>
        <taxon>Ixodida</taxon>
        <taxon>Ixodoidea</taxon>
        <taxon>Ixodidae</taxon>
        <taxon>Rhipicephalinae</taxon>
        <taxon>Rhipicephalus</taxon>
        <taxon>Rhipicephalus</taxon>
    </lineage>
</organism>
<name>A0A131ZAM3_RHIAP</name>
<evidence type="ECO:0000256" key="1">
    <source>
        <dbReference type="ARBA" id="ARBA00022737"/>
    </source>
</evidence>
<dbReference type="PROSITE" id="PS50222">
    <property type="entry name" value="EF_HAND_2"/>
    <property type="match status" value="4"/>
</dbReference>
<feature type="domain" description="EF-hand" evidence="4">
    <location>
        <begin position="200"/>
        <end position="231"/>
    </location>
</feature>
<feature type="compositionally biased region" description="Gly residues" evidence="3">
    <location>
        <begin position="74"/>
        <end position="84"/>
    </location>
</feature>
<keyword evidence="2" id="KW-0106">Calcium</keyword>
<dbReference type="Pfam" id="PF13499">
    <property type="entry name" value="EF-hand_7"/>
    <property type="match status" value="2"/>
</dbReference>
<keyword evidence="1" id="KW-0677">Repeat</keyword>
<sequence length="231" mass="24234">ISCGVGGGGAQVTAMKRSPPTHSPEEGRMPNDDAAAGAPAKKARLKEALKRLLDAGSASNGPAPKVSRNDASPGSGGIAATGTGGLKLSESTIAELREYFELFDRDGDGEISPDDLGVVMRAMGDNLTQTKLEEIIAKADTNGNGTVDFPEFVAMISEPTCTTLPEEVIREAFQVFDQGGKGVITAPDLRYVMTALGVQVTDEEVQEMIREADVDGDGQISYEEFVALVTL</sequence>
<feature type="region of interest" description="Disordered" evidence="3">
    <location>
        <begin position="1"/>
        <end position="84"/>
    </location>
</feature>
<dbReference type="InterPro" id="IPR002048">
    <property type="entry name" value="EF_hand_dom"/>
</dbReference>
<dbReference type="GO" id="GO:0005509">
    <property type="term" value="F:calcium ion binding"/>
    <property type="evidence" value="ECO:0007669"/>
    <property type="project" value="InterPro"/>
</dbReference>
<dbReference type="InterPro" id="IPR011992">
    <property type="entry name" value="EF-hand-dom_pair"/>
</dbReference>
<feature type="domain" description="EF-hand" evidence="4">
    <location>
        <begin position="91"/>
        <end position="126"/>
    </location>
</feature>
<feature type="non-terminal residue" evidence="5">
    <location>
        <position position="1"/>
    </location>
</feature>
<accession>A0A131ZAM3</accession>
<dbReference type="AlphaFoldDB" id="A0A131ZAM3"/>
<dbReference type="PANTHER" id="PTHR23048">
    <property type="entry name" value="MYOSIN LIGHT CHAIN 1, 3"/>
    <property type="match status" value="1"/>
</dbReference>
<feature type="domain" description="EF-hand" evidence="4">
    <location>
        <begin position="127"/>
        <end position="162"/>
    </location>
</feature>
<proteinExistence type="predicted"/>
<evidence type="ECO:0000313" key="5">
    <source>
        <dbReference type="EMBL" id="JAP88393.1"/>
    </source>
</evidence>
<dbReference type="InterPro" id="IPR050230">
    <property type="entry name" value="CALM/Myosin/TropC-like"/>
</dbReference>
<feature type="non-terminal residue" evidence="5">
    <location>
        <position position="231"/>
    </location>
</feature>
<protein>
    <submittedName>
        <fullName evidence="5">Calmodulin</fullName>
    </submittedName>
</protein>